<evidence type="ECO:0000256" key="1">
    <source>
        <dbReference type="SAM" id="SignalP"/>
    </source>
</evidence>
<organism evidence="4">
    <name type="scientific">Anisakis simplex</name>
    <name type="common">Herring worm</name>
    <dbReference type="NCBI Taxonomy" id="6269"/>
    <lineage>
        <taxon>Eukaryota</taxon>
        <taxon>Metazoa</taxon>
        <taxon>Ecdysozoa</taxon>
        <taxon>Nematoda</taxon>
        <taxon>Chromadorea</taxon>
        <taxon>Rhabditida</taxon>
        <taxon>Spirurina</taxon>
        <taxon>Ascaridomorpha</taxon>
        <taxon>Ascaridoidea</taxon>
        <taxon>Anisakidae</taxon>
        <taxon>Anisakis</taxon>
        <taxon>Anisakis simplex complex</taxon>
    </lineage>
</organism>
<sequence length="241" mass="26998">MLSVILFVCIISCGTILASKDLLSHATQVGMELLEKSRIEGVTIRECSCHEQEVCVNQFKENAHVCIDSCWSIVGKLTAHPDQLLDCFKKQQPLIDSFLKCIGASTHSCVQTENGPQIPKQDIRKLIVAGEQDFETSKKSFIHNPALQPYMRIVNGALDFANCFKDCYVKMHEKGFCFDKQGCQPLLQGLQAKKLLKKCAKRINWKAGAGELCECSLHAGLKELKNFCPLLRAMTRKIQVH</sequence>
<feature type="signal peptide" evidence="1">
    <location>
        <begin position="1"/>
        <end position="18"/>
    </location>
</feature>
<gene>
    <name evidence="2" type="ORF">ASIM_LOCUS11266</name>
</gene>
<proteinExistence type="predicted"/>
<accession>A0A0M3JUE9</accession>
<dbReference type="AlphaFoldDB" id="A0A0M3JUE9"/>
<dbReference type="OrthoDB" id="5863372at2759"/>
<dbReference type="PANTHER" id="PTHR34401">
    <property type="entry name" value="PROTEIN CBG12388-RELATED"/>
    <property type="match status" value="1"/>
</dbReference>
<evidence type="ECO:0000313" key="4">
    <source>
        <dbReference type="WBParaSite" id="ASIM_0001180001-mRNA-1"/>
    </source>
</evidence>
<dbReference type="WBParaSite" id="ASIM_0001180001-mRNA-1">
    <property type="protein sequence ID" value="ASIM_0001180001-mRNA-1"/>
    <property type="gene ID" value="ASIM_0001180001"/>
</dbReference>
<reference evidence="2 3" key="2">
    <citation type="submission" date="2018-11" db="EMBL/GenBank/DDBJ databases">
        <authorList>
            <consortium name="Pathogen Informatics"/>
        </authorList>
    </citation>
    <scope>NUCLEOTIDE SEQUENCE [LARGE SCALE GENOMIC DNA]</scope>
</reference>
<name>A0A0M3JUE9_ANISI</name>
<feature type="chain" id="PRO_5043121018" evidence="1">
    <location>
        <begin position="19"/>
        <end position="241"/>
    </location>
</feature>
<reference evidence="4" key="1">
    <citation type="submission" date="2017-02" db="UniProtKB">
        <authorList>
            <consortium name="WormBaseParasite"/>
        </authorList>
    </citation>
    <scope>IDENTIFICATION</scope>
</reference>
<keyword evidence="1" id="KW-0732">Signal</keyword>
<evidence type="ECO:0000313" key="3">
    <source>
        <dbReference type="Proteomes" id="UP000267096"/>
    </source>
</evidence>
<protein>
    <submittedName>
        <fullName evidence="4">Chondroitin proteoglycan 4 domain-containing protein</fullName>
    </submittedName>
</protein>
<keyword evidence="3" id="KW-1185">Reference proteome</keyword>
<dbReference type="PANTHER" id="PTHR34401:SF6">
    <property type="entry name" value="DUF19 DOMAIN-CONTAINING PROTEIN"/>
    <property type="match status" value="1"/>
</dbReference>
<dbReference type="EMBL" id="UYRR01031054">
    <property type="protein sequence ID" value="VDK44691.1"/>
    <property type="molecule type" value="Genomic_DNA"/>
</dbReference>
<evidence type="ECO:0000313" key="2">
    <source>
        <dbReference type="EMBL" id="VDK44691.1"/>
    </source>
</evidence>
<dbReference type="Proteomes" id="UP000267096">
    <property type="component" value="Unassembled WGS sequence"/>
</dbReference>